<gene>
    <name evidence="2" type="ORF">CXQ85_000524</name>
</gene>
<dbReference type="GeneID" id="37005857"/>
<reference evidence="2 3" key="1">
    <citation type="submission" date="2017-12" db="EMBL/GenBank/DDBJ databases">
        <title>Genome Sequence of a Multidrug-Resistant Candida haemulonii Isolate from a Patient with Chronic Leg Ulcers in Israel.</title>
        <authorList>
            <person name="Chow N.A."/>
            <person name="Gade L."/>
            <person name="Batra D."/>
            <person name="Rowe L.A."/>
            <person name="Ben-Ami R."/>
            <person name="Loparev V.N."/>
            <person name="Litvintseva A.P."/>
        </authorList>
    </citation>
    <scope>NUCLEOTIDE SEQUENCE [LARGE SCALE GENOMIC DNA]</scope>
    <source>
        <strain evidence="2 3">B11899</strain>
    </source>
</reference>
<dbReference type="RefSeq" id="XP_025342483.1">
    <property type="nucleotide sequence ID" value="XM_025484268.1"/>
</dbReference>
<name>A0A2V1AW45_9ASCO</name>
<dbReference type="AlphaFoldDB" id="A0A2V1AW45"/>
<keyword evidence="3" id="KW-1185">Reference proteome</keyword>
<feature type="transmembrane region" description="Helical" evidence="1">
    <location>
        <begin position="12"/>
        <end position="37"/>
    </location>
</feature>
<keyword evidence="1" id="KW-1133">Transmembrane helix</keyword>
<accession>A0A2V1AW45</accession>
<proteinExistence type="predicted"/>
<dbReference type="Proteomes" id="UP000244309">
    <property type="component" value="Unassembled WGS sequence"/>
</dbReference>
<sequence length="108" mass="12248">MDSQYGVASSVALSAYIGIAIACVTVLGIVISSSVYVNRRRKKIERERYQNGYFETQYKPMEYVIRDSSEVPAYSPPTLAYTMQEYPSMPPPAYDDAARYDTRNQQVV</sequence>
<evidence type="ECO:0000256" key="1">
    <source>
        <dbReference type="SAM" id="Phobius"/>
    </source>
</evidence>
<keyword evidence="1" id="KW-0812">Transmembrane</keyword>
<dbReference type="EMBL" id="PKFO01000005">
    <property type="protein sequence ID" value="PVH21543.1"/>
    <property type="molecule type" value="Genomic_DNA"/>
</dbReference>
<evidence type="ECO:0000313" key="3">
    <source>
        <dbReference type="Proteomes" id="UP000244309"/>
    </source>
</evidence>
<protein>
    <submittedName>
        <fullName evidence="2">Uncharacterized protein</fullName>
    </submittedName>
</protein>
<dbReference type="VEuPathDB" id="FungiDB:CXQ85_000524"/>
<organism evidence="2 3">
    <name type="scientific">Candidozyma haemuli</name>
    <dbReference type="NCBI Taxonomy" id="45357"/>
    <lineage>
        <taxon>Eukaryota</taxon>
        <taxon>Fungi</taxon>
        <taxon>Dikarya</taxon>
        <taxon>Ascomycota</taxon>
        <taxon>Saccharomycotina</taxon>
        <taxon>Pichiomycetes</taxon>
        <taxon>Metschnikowiaceae</taxon>
        <taxon>Candidozyma</taxon>
    </lineage>
</organism>
<evidence type="ECO:0000313" key="2">
    <source>
        <dbReference type="EMBL" id="PVH21543.1"/>
    </source>
</evidence>
<keyword evidence="1" id="KW-0472">Membrane</keyword>
<comment type="caution">
    <text evidence="2">The sequence shown here is derived from an EMBL/GenBank/DDBJ whole genome shotgun (WGS) entry which is preliminary data.</text>
</comment>